<evidence type="ECO:0008006" key="3">
    <source>
        <dbReference type="Google" id="ProtNLM"/>
    </source>
</evidence>
<dbReference type="AlphaFoldDB" id="A0A7W9LHS7"/>
<dbReference type="EMBL" id="JACHMB010000001">
    <property type="protein sequence ID" value="MBB5784346.1"/>
    <property type="molecule type" value="Genomic_DNA"/>
</dbReference>
<comment type="caution">
    <text evidence="1">The sequence shown here is derived from an EMBL/GenBank/DDBJ whole genome shotgun (WGS) entry which is preliminary data.</text>
</comment>
<proteinExistence type="predicted"/>
<keyword evidence="2" id="KW-1185">Reference proteome</keyword>
<name>A0A7W9LHS7_9ACTN</name>
<evidence type="ECO:0000313" key="2">
    <source>
        <dbReference type="Proteomes" id="UP000579153"/>
    </source>
</evidence>
<sequence>MNVIKGNPSPEELAALVVALRALAEDDVPEPRLSSSPARRRVLRRPLVTGPRGWRESSWSLGGSL</sequence>
<dbReference type="Proteomes" id="UP000579153">
    <property type="component" value="Unassembled WGS sequence"/>
</dbReference>
<dbReference type="RefSeq" id="WP_185077304.1">
    <property type="nucleotide sequence ID" value="NZ_JACHMB010000001.1"/>
</dbReference>
<dbReference type="GO" id="GO:0003989">
    <property type="term" value="F:acetyl-CoA carboxylase activity"/>
    <property type="evidence" value="ECO:0007669"/>
    <property type="project" value="InterPro"/>
</dbReference>
<accession>A0A7W9LHS7</accession>
<dbReference type="Pfam" id="PF13822">
    <property type="entry name" value="ACC_epsilon"/>
    <property type="match status" value="1"/>
</dbReference>
<evidence type="ECO:0000313" key="1">
    <source>
        <dbReference type="EMBL" id="MBB5784346.1"/>
    </source>
</evidence>
<organism evidence="1 2">
    <name type="scientific">Nonomuraea jabiensis</name>
    <dbReference type="NCBI Taxonomy" id="882448"/>
    <lineage>
        <taxon>Bacteria</taxon>
        <taxon>Bacillati</taxon>
        <taxon>Actinomycetota</taxon>
        <taxon>Actinomycetes</taxon>
        <taxon>Streptosporangiales</taxon>
        <taxon>Streptosporangiaceae</taxon>
        <taxon>Nonomuraea</taxon>
    </lineage>
</organism>
<dbReference type="GO" id="GO:0004658">
    <property type="term" value="F:propionyl-CoA carboxylase activity"/>
    <property type="evidence" value="ECO:0007669"/>
    <property type="project" value="InterPro"/>
</dbReference>
<gene>
    <name evidence="1" type="ORF">HD596_011102</name>
</gene>
<dbReference type="InterPro" id="IPR032716">
    <property type="entry name" value="ACC_epsilon"/>
</dbReference>
<protein>
    <recommendedName>
        <fullName evidence="3">Acyl-CoA carboxylase subunit epsilon</fullName>
    </recommendedName>
</protein>
<reference evidence="1 2" key="1">
    <citation type="submission" date="2020-08" db="EMBL/GenBank/DDBJ databases">
        <title>Sequencing the genomes of 1000 actinobacteria strains.</title>
        <authorList>
            <person name="Klenk H.-P."/>
        </authorList>
    </citation>
    <scope>NUCLEOTIDE SEQUENCE [LARGE SCALE GENOMIC DNA]</scope>
    <source>
        <strain evidence="1 2">DSM 45507</strain>
    </source>
</reference>